<dbReference type="KEGG" id="cuh:BJN34_12915"/>
<evidence type="ECO:0000313" key="3">
    <source>
        <dbReference type="Proteomes" id="UP000189627"/>
    </source>
</evidence>
<dbReference type="EMBL" id="CP017757">
    <property type="protein sequence ID" value="AQV94782.1"/>
    <property type="molecule type" value="Genomic_DNA"/>
</dbReference>
<accession>A0A1U9UQ34</accession>
<evidence type="ECO:0000313" key="2">
    <source>
        <dbReference type="EMBL" id="AQV94782.1"/>
    </source>
</evidence>
<evidence type="ECO:0000256" key="1">
    <source>
        <dbReference type="SAM" id="SignalP"/>
    </source>
</evidence>
<name>A0A1U9UQ34_CUPNE</name>
<proteinExistence type="predicted"/>
<feature type="chain" id="PRO_5013273591" evidence="1">
    <location>
        <begin position="20"/>
        <end position="169"/>
    </location>
</feature>
<dbReference type="Proteomes" id="UP000189627">
    <property type="component" value="Chromosome 1"/>
</dbReference>
<dbReference type="AlphaFoldDB" id="A0A1U9UQ34"/>
<protein>
    <submittedName>
        <fullName evidence="2">Uncharacterized protein</fullName>
    </submittedName>
</protein>
<dbReference type="OrthoDB" id="9764035at2"/>
<dbReference type="RefSeq" id="WP_123957896.1">
    <property type="nucleotide sequence ID" value="NZ_CP017757.2"/>
</dbReference>
<organism evidence="2 3">
    <name type="scientific">Cupriavidus necator</name>
    <name type="common">Alcaligenes eutrophus</name>
    <name type="synonym">Ralstonia eutropha</name>
    <dbReference type="NCBI Taxonomy" id="106590"/>
    <lineage>
        <taxon>Bacteria</taxon>
        <taxon>Pseudomonadati</taxon>
        <taxon>Pseudomonadota</taxon>
        <taxon>Betaproteobacteria</taxon>
        <taxon>Burkholderiales</taxon>
        <taxon>Burkholderiaceae</taxon>
        <taxon>Cupriavidus</taxon>
    </lineage>
</organism>
<gene>
    <name evidence="2" type="ORF">BJN34_12915</name>
</gene>
<keyword evidence="1" id="KW-0732">Signal</keyword>
<feature type="signal peptide" evidence="1">
    <location>
        <begin position="1"/>
        <end position="19"/>
    </location>
</feature>
<reference evidence="3" key="1">
    <citation type="submission" date="2017-02" db="EMBL/GenBank/DDBJ databases">
        <title>Complete genome sequence of Cupriavidus necator strain NH9, a 3-chlorobenzoate degrader.</title>
        <authorList>
            <person name="Moriuchi R."/>
            <person name="Dohra H."/>
            <person name="Ogawa N."/>
        </authorList>
    </citation>
    <scope>NUCLEOTIDE SEQUENCE [LARGE SCALE GENOMIC DNA]</scope>
    <source>
        <strain evidence="3">NH9</strain>
    </source>
</reference>
<sequence length="169" mass="17817">MWKSCFLAGAILIANSGFAQSNADMLSGCLLNAEILYRVAQQRDRGLSKQAVLERIARVNDPLLAAVGPLAADLAYSLPDHTPGQLKQFQVNECRKTYAGKGQARGAAPSVASECYAPGANPVYGKCTNGKFVGYFAQTGKPVYGTCAHGGQLKGYDPETGTPVYGHCG</sequence>